<comment type="caution">
    <text evidence="2">The sequence shown here is derived from an EMBL/GenBank/DDBJ whole genome shotgun (WGS) entry which is preliminary data.</text>
</comment>
<dbReference type="RefSeq" id="XP_062721340.1">
    <property type="nucleotide sequence ID" value="XM_062865799.1"/>
</dbReference>
<dbReference type="EMBL" id="JAUDZG010000004">
    <property type="protein sequence ID" value="KAK3305560.1"/>
    <property type="molecule type" value="Genomic_DNA"/>
</dbReference>
<dbReference type="Gene3D" id="3.40.50.1010">
    <property type="entry name" value="5'-nuclease"/>
    <property type="match status" value="1"/>
</dbReference>
<dbReference type="AlphaFoldDB" id="A0AAJ0GTB9"/>
<dbReference type="CDD" id="cd18724">
    <property type="entry name" value="PIN_LabA-like"/>
    <property type="match status" value="1"/>
</dbReference>
<accession>A0AAJ0GTB9</accession>
<dbReference type="GO" id="GO:0005634">
    <property type="term" value="C:nucleus"/>
    <property type="evidence" value="ECO:0007669"/>
    <property type="project" value="TreeGrafter"/>
</dbReference>
<dbReference type="GO" id="GO:0006606">
    <property type="term" value="P:protein import into nucleus"/>
    <property type="evidence" value="ECO:0007669"/>
    <property type="project" value="TreeGrafter"/>
</dbReference>
<dbReference type="GeneID" id="87884628"/>
<dbReference type="InterPro" id="IPR007681">
    <property type="entry name" value="Mog1"/>
</dbReference>
<feature type="compositionally biased region" description="Polar residues" evidence="1">
    <location>
        <begin position="602"/>
        <end position="613"/>
    </location>
</feature>
<proteinExistence type="predicted"/>
<evidence type="ECO:0000256" key="1">
    <source>
        <dbReference type="SAM" id="MobiDB-lite"/>
    </source>
</evidence>
<feature type="region of interest" description="Disordered" evidence="1">
    <location>
        <begin position="263"/>
        <end position="323"/>
    </location>
</feature>
<dbReference type="PANTHER" id="PTHR15837">
    <property type="entry name" value="RAN GUANINE NUCLEOTIDE RELEASE FACTOR"/>
    <property type="match status" value="1"/>
</dbReference>
<dbReference type="PANTHER" id="PTHR15837:SF5">
    <property type="entry name" value="NYN DOMAIN-CONTAINING PROTEIN"/>
    <property type="match status" value="1"/>
</dbReference>
<sequence>MGTTSYFGRPEDGARRLGTDFDLLAKWSRTFRLREPVHSYFLTQLSDEDRAKLFSGPAEEFKLEEGPDKIVKLQTVKDEVDRIDAEVQVMMRSAGYMRSEARRLEILDAIEDARDEANGAAALALSKHLMEGMDGPLAEELAEKVAKEVLDSAKAQVRARWLAARLDRLSRMVTESNELTDSIDACGVTSEGMKLKTADSSPVGAEYLARCHATFQERFPYIRLPDYVLASSDAPTMEAEDGQLSEGQTKAQRETIRGSHFHFADLSDQTTPQPKPVANFTSPNESLPEYGSETSAGSAQWDSPNCFSSEDPSSPDVDSAAGFPDFPDGGVALLPSCLMLDLGLTDESDMATPRPHSWHLGAGLSQAFSAISTGFGSISVHNDLFDPSRIVANAAVADPFATPASQQVETAANASLAPLSRSETCRRPVAQQQPWAGFPRYEVPLNFSSDRLVPKYWTTKQGKERYLRQKLGYLKLDDAKLRSNPALGSIARNPVHIFVDLSNIVIGFYDSMKESRGIPASKRVMAPAFSFRNFDTILTRDRNVAKRIVAGSMSNSYNKRWPGYMVQAQELKYEMNILERVPKPASPQRKRKPKASNREADSATSGPDTSDNDSPLGPMKNGEQGVDELLHLKILQSAMDTLEPATMVLATGDAASAQYSDGFKKNVERVLAIGWNIELYGWRRNMSSAWRDPKFVDTYGGRFKIIELDEFCEELFDMTIESLEH</sequence>
<reference evidence="2" key="2">
    <citation type="submission" date="2023-06" db="EMBL/GenBank/DDBJ databases">
        <authorList>
            <consortium name="Lawrence Berkeley National Laboratory"/>
            <person name="Mondo S.J."/>
            <person name="Hensen N."/>
            <person name="Bonometti L."/>
            <person name="Westerberg I."/>
            <person name="Brannstrom I.O."/>
            <person name="Guillou S."/>
            <person name="Cros-Aarteil S."/>
            <person name="Calhoun S."/>
            <person name="Haridas S."/>
            <person name="Kuo A."/>
            <person name="Pangilinan J."/>
            <person name="Riley R."/>
            <person name="Labutti K."/>
            <person name="Andreopoulos B."/>
            <person name="Lipzen A."/>
            <person name="Chen C."/>
            <person name="Yanf M."/>
            <person name="Daum C."/>
            <person name="Ng V."/>
            <person name="Clum A."/>
            <person name="Steindorff A."/>
            <person name="Ohm R."/>
            <person name="Martin F."/>
            <person name="Silar P."/>
            <person name="Natvig D."/>
            <person name="Lalanne C."/>
            <person name="Gautier V."/>
            <person name="Ament-Velasquez S.L."/>
            <person name="Kruys A."/>
            <person name="Hutchinson M.I."/>
            <person name="Powell A.J."/>
            <person name="Barry K."/>
            <person name="Miller A.N."/>
            <person name="Grigoriev I.V."/>
            <person name="Debuchy R."/>
            <person name="Gladieux P."/>
            <person name="Thoren M.H."/>
            <person name="Johannesson H."/>
        </authorList>
    </citation>
    <scope>NUCLEOTIDE SEQUENCE</scope>
    <source>
        <strain evidence="2">CBS 333.67</strain>
    </source>
</reference>
<feature type="compositionally biased region" description="Polar residues" evidence="1">
    <location>
        <begin position="292"/>
        <end position="307"/>
    </location>
</feature>
<feature type="compositionally biased region" description="Low complexity" evidence="1">
    <location>
        <begin position="308"/>
        <end position="319"/>
    </location>
</feature>
<organism evidence="2 3">
    <name type="scientific">Chaetomium strumarium</name>
    <dbReference type="NCBI Taxonomy" id="1170767"/>
    <lineage>
        <taxon>Eukaryota</taxon>
        <taxon>Fungi</taxon>
        <taxon>Dikarya</taxon>
        <taxon>Ascomycota</taxon>
        <taxon>Pezizomycotina</taxon>
        <taxon>Sordariomycetes</taxon>
        <taxon>Sordariomycetidae</taxon>
        <taxon>Sordariales</taxon>
        <taxon>Chaetomiaceae</taxon>
        <taxon>Chaetomium</taxon>
    </lineage>
</organism>
<evidence type="ECO:0000313" key="2">
    <source>
        <dbReference type="EMBL" id="KAK3305560.1"/>
    </source>
</evidence>
<protein>
    <submittedName>
        <fullName evidence="2">Uncharacterized protein</fullName>
    </submittedName>
</protein>
<gene>
    <name evidence="2" type="ORF">B0T15DRAFT_434538</name>
</gene>
<dbReference type="Proteomes" id="UP001273166">
    <property type="component" value="Unassembled WGS sequence"/>
</dbReference>
<reference evidence="2" key="1">
    <citation type="journal article" date="2023" name="Mol. Phylogenet. Evol.">
        <title>Genome-scale phylogeny and comparative genomics of the fungal order Sordariales.</title>
        <authorList>
            <person name="Hensen N."/>
            <person name="Bonometti L."/>
            <person name="Westerberg I."/>
            <person name="Brannstrom I.O."/>
            <person name="Guillou S."/>
            <person name="Cros-Aarteil S."/>
            <person name="Calhoun S."/>
            <person name="Haridas S."/>
            <person name="Kuo A."/>
            <person name="Mondo S."/>
            <person name="Pangilinan J."/>
            <person name="Riley R."/>
            <person name="LaButti K."/>
            <person name="Andreopoulos B."/>
            <person name="Lipzen A."/>
            <person name="Chen C."/>
            <person name="Yan M."/>
            <person name="Daum C."/>
            <person name="Ng V."/>
            <person name="Clum A."/>
            <person name="Steindorff A."/>
            <person name="Ohm R.A."/>
            <person name="Martin F."/>
            <person name="Silar P."/>
            <person name="Natvig D.O."/>
            <person name="Lalanne C."/>
            <person name="Gautier V."/>
            <person name="Ament-Velasquez S.L."/>
            <person name="Kruys A."/>
            <person name="Hutchinson M.I."/>
            <person name="Powell A.J."/>
            <person name="Barry K."/>
            <person name="Miller A.N."/>
            <person name="Grigoriev I.V."/>
            <person name="Debuchy R."/>
            <person name="Gladieux P."/>
            <person name="Hiltunen Thoren M."/>
            <person name="Johannesson H."/>
        </authorList>
    </citation>
    <scope>NUCLEOTIDE SEQUENCE</scope>
    <source>
        <strain evidence="2">CBS 333.67</strain>
    </source>
</reference>
<dbReference type="GO" id="GO:0031267">
    <property type="term" value="F:small GTPase binding"/>
    <property type="evidence" value="ECO:0007669"/>
    <property type="project" value="TreeGrafter"/>
</dbReference>
<keyword evidence="3" id="KW-1185">Reference proteome</keyword>
<dbReference type="GO" id="GO:0005085">
    <property type="term" value="F:guanyl-nucleotide exchange factor activity"/>
    <property type="evidence" value="ECO:0007669"/>
    <property type="project" value="TreeGrafter"/>
</dbReference>
<feature type="region of interest" description="Disordered" evidence="1">
    <location>
        <begin position="579"/>
        <end position="622"/>
    </location>
</feature>
<name>A0AAJ0GTB9_9PEZI</name>
<evidence type="ECO:0000313" key="3">
    <source>
        <dbReference type="Proteomes" id="UP001273166"/>
    </source>
</evidence>